<dbReference type="SUPFAM" id="SSF56399">
    <property type="entry name" value="ADP-ribosylation"/>
    <property type="match status" value="1"/>
</dbReference>
<gene>
    <name evidence="1" type="ORF">SAMN04489750_3185</name>
</gene>
<dbReference type="InterPro" id="IPR009297">
    <property type="entry name" value="DUF952"/>
</dbReference>
<keyword evidence="2" id="KW-1185">Reference proteome</keyword>
<dbReference type="RefSeq" id="WP_109687334.1">
    <property type="nucleotide sequence ID" value="NZ_QGDN01000001.1"/>
</dbReference>
<dbReference type="PANTHER" id="PTHR34129:SF1">
    <property type="entry name" value="DUF952 DOMAIN-CONTAINING PROTEIN"/>
    <property type="match status" value="1"/>
</dbReference>
<sequence>MLIYKILRPAEWKQWQVEGTFEGTPLDQADGFVHCSTREQVPGTIDRFFNGETGLVLVTLDADELAKHVEWENDFPHIYAALTLEDVVEATPYEQ</sequence>
<evidence type="ECO:0000313" key="1">
    <source>
        <dbReference type="EMBL" id="SSA35813.1"/>
    </source>
</evidence>
<protein>
    <submittedName>
        <fullName evidence="1">Uncharacterized conserved protein, DUF952 family</fullName>
    </submittedName>
</protein>
<dbReference type="PANTHER" id="PTHR34129">
    <property type="entry name" value="BLR1139 PROTEIN"/>
    <property type="match status" value="1"/>
</dbReference>
<dbReference type="Pfam" id="PF06108">
    <property type="entry name" value="DUF952"/>
    <property type="match status" value="1"/>
</dbReference>
<evidence type="ECO:0000313" key="2">
    <source>
        <dbReference type="Proteomes" id="UP000250028"/>
    </source>
</evidence>
<dbReference type="AlphaFoldDB" id="A0A2Y9C2B6"/>
<proteinExistence type="predicted"/>
<dbReference type="Proteomes" id="UP000250028">
    <property type="component" value="Unassembled WGS sequence"/>
</dbReference>
<reference evidence="2" key="1">
    <citation type="submission" date="2016-10" db="EMBL/GenBank/DDBJ databases">
        <authorList>
            <person name="Varghese N."/>
            <person name="Submissions S."/>
        </authorList>
    </citation>
    <scope>NUCLEOTIDE SEQUENCE [LARGE SCALE GENOMIC DNA]</scope>
    <source>
        <strain evidence="2">DSM 22951</strain>
    </source>
</reference>
<name>A0A2Y9C2B6_9MICO</name>
<dbReference type="Gene3D" id="3.20.170.20">
    <property type="entry name" value="Protein of unknown function DUF952"/>
    <property type="match status" value="1"/>
</dbReference>
<organism evidence="1 2">
    <name type="scientific">Branchiibius hedensis</name>
    <dbReference type="NCBI Taxonomy" id="672460"/>
    <lineage>
        <taxon>Bacteria</taxon>
        <taxon>Bacillati</taxon>
        <taxon>Actinomycetota</taxon>
        <taxon>Actinomycetes</taxon>
        <taxon>Micrococcales</taxon>
        <taxon>Dermacoccaceae</taxon>
        <taxon>Branchiibius</taxon>
    </lineage>
</organism>
<dbReference type="EMBL" id="UESZ01000001">
    <property type="protein sequence ID" value="SSA35813.1"/>
    <property type="molecule type" value="Genomic_DNA"/>
</dbReference>
<dbReference type="OrthoDB" id="5638018at2"/>
<accession>A0A2Y9C2B6</accession>